<dbReference type="Gene3D" id="2.130.10.10">
    <property type="entry name" value="YVTN repeat-like/Quinoprotein amine dehydrogenase"/>
    <property type="match status" value="1"/>
</dbReference>
<organism evidence="1">
    <name type="scientific">marine sediment metagenome</name>
    <dbReference type="NCBI Taxonomy" id="412755"/>
    <lineage>
        <taxon>unclassified sequences</taxon>
        <taxon>metagenomes</taxon>
        <taxon>ecological metagenomes</taxon>
    </lineage>
</organism>
<dbReference type="PANTHER" id="PTHR34512:SF30">
    <property type="entry name" value="OUTER MEMBRANE PROTEIN ASSEMBLY FACTOR BAMB"/>
    <property type="match status" value="1"/>
</dbReference>
<evidence type="ECO:0000313" key="1">
    <source>
        <dbReference type="EMBL" id="GAG27777.1"/>
    </source>
</evidence>
<feature type="non-terminal residue" evidence="1">
    <location>
        <position position="1"/>
    </location>
</feature>
<dbReference type="InterPro" id="IPR011047">
    <property type="entry name" value="Quinoprotein_ADH-like_sf"/>
</dbReference>
<dbReference type="PANTHER" id="PTHR34512">
    <property type="entry name" value="CELL SURFACE PROTEIN"/>
    <property type="match status" value="1"/>
</dbReference>
<dbReference type="AlphaFoldDB" id="X0WX40"/>
<dbReference type="EMBL" id="BARS01032407">
    <property type="protein sequence ID" value="GAG27777.1"/>
    <property type="molecule type" value="Genomic_DNA"/>
</dbReference>
<protein>
    <submittedName>
        <fullName evidence="1">Uncharacterized protein</fullName>
    </submittedName>
</protein>
<proteinExistence type="predicted"/>
<sequence length="108" mass="11835">GYLYAVVDAGVAMCWKSDTGKRVWTRRLGGGFTASPVLVGENIFATSDTGRTTIFRASSKGFELVGENDLGDQVYATPTICNSRIYLRVAEQQDGQRQEMLYCLGEAK</sequence>
<gene>
    <name evidence="1" type="ORF">S01H1_50300</name>
</gene>
<accession>X0WX40</accession>
<reference evidence="1" key="1">
    <citation type="journal article" date="2014" name="Front. Microbiol.">
        <title>High frequency of phylogenetically diverse reductive dehalogenase-homologous genes in deep subseafloor sedimentary metagenomes.</title>
        <authorList>
            <person name="Kawai M."/>
            <person name="Futagami T."/>
            <person name="Toyoda A."/>
            <person name="Takaki Y."/>
            <person name="Nishi S."/>
            <person name="Hori S."/>
            <person name="Arai W."/>
            <person name="Tsubouchi T."/>
            <person name="Morono Y."/>
            <person name="Uchiyama I."/>
            <person name="Ito T."/>
            <person name="Fujiyama A."/>
            <person name="Inagaki F."/>
            <person name="Takami H."/>
        </authorList>
    </citation>
    <scope>NUCLEOTIDE SEQUENCE</scope>
    <source>
        <strain evidence="1">Expedition CK06-06</strain>
    </source>
</reference>
<comment type="caution">
    <text evidence="1">The sequence shown here is derived from an EMBL/GenBank/DDBJ whole genome shotgun (WGS) entry which is preliminary data.</text>
</comment>
<dbReference type="InterPro" id="IPR015943">
    <property type="entry name" value="WD40/YVTN_repeat-like_dom_sf"/>
</dbReference>
<dbReference type="SUPFAM" id="SSF50998">
    <property type="entry name" value="Quinoprotein alcohol dehydrogenase-like"/>
    <property type="match status" value="1"/>
</dbReference>
<name>X0WX40_9ZZZZ</name>